<dbReference type="PANTHER" id="PTHR48484">
    <property type="entry name" value="PRO-INTERLEUKIN-16"/>
    <property type="match status" value="1"/>
</dbReference>
<organism evidence="1 2">
    <name type="scientific">Ranitomeya imitator</name>
    <name type="common">mimic poison frog</name>
    <dbReference type="NCBI Taxonomy" id="111125"/>
    <lineage>
        <taxon>Eukaryota</taxon>
        <taxon>Metazoa</taxon>
        <taxon>Chordata</taxon>
        <taxon>Craniata</taxon>
        <taxon>Vertebrata</taxon>
        <taxon>Euteleostomi</taxon>
        <taxon>Amphibia</taxon>
        <taxon>Batrachia</taxon>
        <taxon>Anura</taxon>
        <taxon>Neobatrachia</taxon>
        <taxon>Hyloidea</taxon>
        <taxon>Dendrobatidae</taxon>
        <taxon>Dendrobatinae</taxon>
        <taxon>Ranitomeya</taxon>
    </lineage>
</organism>
<reference evidence="1" key="1">
    <citation type="submission" date="2023-07" db="EMBL/GenBank/DDBJ databases">
        <authorList>
            <person name="Stuckert A."/>
        </authorList>
    </citation>
    <scope>NUCLEOTIDE SEQUENCE</scope>
</reference>
<dbReference type="EMBL" id="CAUEEQ010036730">
    <property type="protein sequence ID" value="CAJ0953464.1"/>
    <property type="molecule type" value="Genomic_DNA"/>
</dbReference>
<feature type="non-terminal residue" evidence="1">
    <location>
        <position position="1"/>
    </location>
</feature>
<dbReference type="InterPro" id="IPR055287">
    <property type="entry name" value="IL-16-like"/>
</dbReference>
<accession>A0ABN9M0B6</accession>
<proteinExistence type="predicted"/>
<protein>
    <submittedName>
        <fullName evidence="1">Uncharacterized protein</fullName>
    </submittedName>
</protein>
<keyword evidence="2" id="KW-1185">Reference proteome</keyword>
<dbReference type="Proteomes" id="UP001176940">
    <property type="component" value="Unassembled WGS sequence"/>
</dbReference>
<dbReference type="PANTHER" id="PTHR48484:SF2">
    <property type="entry name" value="PRO-INTERLEUKIN-16"/>
    <property type="match status" value="1"/>
</dbReference>
<gene>
    <name evidence="1" type="ORF">RIMI_LOCUS14319336</name>
</gene>
<name>A0ABN9M0B6_9NEOB</name>
<evidence type="ECO:0000313" key="1">
    <source>
        <dbReference type="EMBL" id="CAJ0953464.1"/>
    </source>
</evidence>
<comment type="caution">
    <text evidence="1">The sequence shown here is derived from an EMBL/GenBank/DDBJ whole genome shotgun (WGS) entry which is preliminary data.</text>
</comment>
<evidence type="ECO:0000313" key="2">
    <source>
        <dbReference type="Proteomes" id="UP001176940"/>
    </source>
</evidence>
<sequence length="107" mass="12166">YHHSSLFQEAALNAFIESQAKLENHCMLQMKVPCVRTRSNSTSVNPYWIGEIDPSAIKKPSLYRERQSANLCSNRKSLSQQFDCPTASVQVETYLRAKIRSYPLSIG</sequence>